<organism evidence="1 2">
    <name type="scientific">Microdochium bolleyi</name>
    <dbReference type="NCBI Taxonomy" id="196109"/>
    <lineage>
        <taxon>Eukaryota</taxon>
        <taxon>Fungi</taxon>
        <taxon>Dikarya</taxon>
        <taxon>Ascomycota</taxon>
        <taxon>Pezizomycotina</taxon>
        <taxon>Sordariomycetes</taxon>
        <taxon>Xylariomycetidae</taxon>
        <taxon>Xylariales</taxon>
        <taxon>Microdochiaceae</taxon>
        <taxon>Microdochium</taxon>
    </lineage>
</organism>
<dbReference type="AlphaFoldDB" id="A0A136IM79"/>
<reference evidence="2" key="1">
    <citation type="submission" date="2016-02" db="EMBL/GenBank/DDBJ databases">
        <title>Draft genome sequence of Microdochium bolleyi, a fungal endophyte of beachgrass.</title>
        <authorList>
            <consortium name="DOE Joint Genome Institute"/>
            <person name="David A.S."/>
            <person name="May G."/>
            <person name="Haridas S."/>
            <person name="Lim J."/>
            <person name="Wang M."/>
            <person name="Labutti K."/>
            <person name="Lipzen A."/>
            <person name="Barry K."/>
            <person name="Grigoriev I.V."/>
        </authorList>
    </citation>
    <scope>NUCLEOTIDE SEQUENCE [LARGE SCALE GENOMIC DNA]</scope>
    <source>
        <strain evidence="2">J235TASD1</strain>
    </source>
</reference>
<sequence length="288" mass="32125">MAQVPGELFETRPSARCQECGREVPARDTAGAHGSLWPMHCRYCIDRFSSSAKMQRESTLCSGPHHGVHFTPILPRAWFDPPAPLAASRFCRICVVLDSQNEERPWEQPSDIPMFCYTRRTGWGGHVGVQRPISAAAAETMPSRSGATQVVTYEPSVFSVNPRMRRFEEWWFAVASGTQLQEQQDNSAVAVRHHTMATRNSNTCRILAEDVPSQCARCREWKEVGAHFGFRKRGASAAAAAEVNSVCLRCRGVVALYECVLSPSGGKYYRRRLMSIHSGLIVEEDHGL</sequence>
<dbReference type="InParanoid" id="A0A136IM79"/>
<dbReference type="Proteomes" id="UP000070501">
    <property type="component" value="Unassembled WGS sequence"/>
</dbReference>
<evidence type="ECO:0000313" key="2">
    <source>
        <dbReference type="Proteomes" id="UP000070501"/>
    </source>
</evidence>
<dbReference type="EMBL" id="KQ964271">
    <property type="protein sequence ID" value="KXJ86071.1"/>
    <property type="molecule type" value="Genomic_DNA"/>
</dbReference>
<keyword evidence="2" id="KW-1185">Reference proteome</keyword>
<accession>A0A136IM79</accession>
<gene>
    <name evidence="1" type="ORF">Micbo1qcDRAFT_209446</name>
</gene>
<proteinExistence type="predicted"/>
<name>A0A136IM79_9PEZI</name>
<protein>
    <submittedName>
        <fullName evidence="1">Uncharacterized protein</fullName>
    </submittedName>
</protein>
<evidence type="ECO:0000313" key="1">
    <source>
        <dbReference type="EMBL" id="KXJ86071.1"/>
    </source>
</evidence>